<feature type="domain" description="Glycosyl transferase family 1" evidence="1">
    <location>
        <begin position="187"/>
        <end position="328"/>
    </location>
</feature>
<organism evidence="3 4">
    <name type="scientific">Christiangramia sediminis</name>
    <dbReference type="NCBI Taxonomy" id="2881336"/>
    <lineage>
        <taxon>Bacteria</taxon>
        <taxon>Pseudomonadati</taxon>
        <taxon>Bacteroidota</taxon>
        <taxon>Flavobacteriia</taxon>
        <taxon>Flavobacteriales</taxon>
        <taxon>Flavobacteriaceae</taxon>
        <taxon>Christiangramia</taxon>
    </lineage>
</organism>
<gene>
    <name evidence="3" type="ORF">LGQ90_08615</name>
</gene>
<name>A0A9X1LJ59_9FLAO</name>
<dbReference type="GO" id="GO:0016757">
    <property type="term" value="F:glycosyltransferase activity"/>
    <property type="evidence" value="ECO:0007669"/>
    <property type="project" value="InterPro"/>
</dbReference>
<dbReference type="Pfam" id="PF00534">
    <property type="entry name" value="Glycos_transf_1"/>
    <property type="match status" value="1"/>
</dbReference>
<dbReference type="InterPro" id="IPR001296">
    <property type="entry name" value="Glyco_trans_1"/>
</dbReference>
<dbReference type="AlphaFoldDB" id="A0A9X1LJ59"/>
<dbReference type="EMBL" id="JAJBZG010000004">
    <property type="protein sequence ID" value="MCB7481318.1"/>
    <property type="molecule type" value="Genomic_DNA"/>
</dbReference>
<sequence>MSSEQHIAVVCNYELKPDRIGGMDRFFRAYDKELKRKGCYVKWFFAGNNHPDFHSDLDVSLAGTEALESFFTKHLHLKKDYSVVVTHFIALCTPFFKKIKERTPAYIIAVDHNPRPLEGFSQKKRLKNKVRGMLYASYIDHFAGVSQYTADAIIKDYGKALMKKTSVVYNGIDFKCYKKREQINHGRFIVASHLRKSKGISDLIMAVGRLPDGIKEKMKIDVYGEGPLENELKEQVVFNNLNGIIELRGSTSRLPELFQNYSFLIQPTYMECFSLSILESLASNVPVITTPVGGNLEIINDNMNGYIFEPKNTEQLIVILQDIMTGKKEISQPVHNLIEKRFNLEEMLSNHLKLLPCI</sequence>
<dbReference type="SUPFAM" id="SSF53756">
    <property type="entry name" value="UDP-Glycosyltransferase/glycogen phosphorylase"/>
    <property type="match status" value="1"/>
</dbReference>
<dbReference type="InterPro" id="IPR028098">
    <property type="entry name" value="Glyco_trans_4-like_N"/>
</dbReference>
<evidence type="ECO:0000259" key="2">
    <source>
        <dbReference type="Pfam" id="PF13439"/>
    </source>
</evidence>
<feature type="domain" description="Glycosyltransferase subfamily 4-like N-terminal" evidence="2">
    <location>
        <begin position="20"/>
        <end position="173"/>
    </location>
</feature>
<dbReference type="PANTHER" id="PTHR12526">
    <property type="entry name" value="GLYCOSYLTRANSFERASE"/>
    <property type="match status" value="1"/>
</dbReference>
<keyword evidence="4" id="KW-1185">Reference proteome</keyword>
<proteinExistence type="predicted"/>
<comment type="caution">
    <text evidence="3">The sequence shown here is derived from an EMBL/GenBank/DDBJ whole genome shotgun (WGS) entry which is preliminary data.</text>
</comment>
<dbReference type="Gene3D" id="3.40.50.2000">
    <property type="entry name" value="Glycogen Phosphorylase B"/>
    <property type="match status" value="2"/>
</dbReference>
<evidence type="ECO:0000313" key="4">
    <source>
        <dbReference type="Proteomes" id="UP001139414"/>
    </source>
</evidence>
<dbReference type="Pfam" id="PF13439">
    <property type="entry name" value="Glyco_transf_4"/>
    <property type="match status" value="1"/>
</dbReference>
<protein>
    <submittedName>
        <fullName evidence="3">Glycosyltransferase family 4 protein</fullName>
    </submittedName>
</protein>
<dbReference type="CDD" id="cd03801">
    <property type="entry name" value="GT4_PimA-like"/>
    <property type="match status" value="1"/>
</dbReference>
<dbReference type="Proteomes" id="UP001139414">
    <property type="component" value="Unassembled WGS sequence"/>
</dbReference>
<dbReference type="RefSeq" id="WP_229340140.1">
    <property type="nucleotide sequence ID" value="NZ_JAJBZG010000004.1"/>
</dbReference>
<evidence type="ECO:0000259" key="1">
    <source>
        <dbReference type="Pfam" id="PF00534"/>
    </source>
</evidence>
<reference evidence="3" key="1">
    <citation type="submission" date="2021-10" db="EMBL/GenBank/DDBJ databases">
        <title>Gramella sp. ASW11-100T, isolated from marine sediment.</title>
        <authorList>
            <person name="Xia C."/>
        </authorList>
    </citation>
    <scope>NUCLEOTIDE SEQUENCE</scope>
    <source>
        <strain evidence="3">ASW11-100</strain>
    </source>
</reference>
<evidence type="ECO:0000313" key="3">
    <source>
        <dbReference type="EMBL" id="MCB7481318.1"/>
    </source>
</evidence>
<dbReference type="PANTHER" id="PTHR12526:SF630">
    <property type="entry name" value="GLYCOSYLTRANSFERASE"/>
    <property type="match status" value="1"/>
</dbReference>
<accession>A0A9X1LJ59</accession>